<sequence length="125" mass="13780">MVVGRVNGHEEAAGVATPEDALAHMLDWLRADENASAVWYLREDWPSPVTLIGRPAPGVVGETRRCAHLFRVRPGAVLYGSITARCGTELLLTEIEWLRLGAGMPCECCLVIGARHSRSWEGWTR</sequence>
<organism evidence="1 2">
    <name type="scientific">Amycolatopsis acidiphila</name>
    <dbReference type="NCBI Taxonomy" id="715473"/>
    <lineage>
        <taxon>Bacteria</taxon>
        <taxon>Bacillati</taxon>
        <taxon>Actinomycetota</taxon>
        <taxon>Actinomycetes</taxon>
        <taxon>Pseudonocardiales</taxon>
        <taxon>Pseudonocardiaceae</taxon>
        <taxon>Amycolatopsis</taxon>
    </lineage>
</organism>
<evidence type="ECO:0000313" key="2">
    <source>
        <dbReference type="Proteomes" id="UP000318578"/>
    </source>
</evidence>
<name>A0A558AEN4_9PSEU</name>
<gene>
    <name evidence="1" type="ORF">FNH06_12695</name>
</gene>
<reference evidence="1 2" key="1">
    <citation type="submission" date="2019-07" db="EMBL/GenBank/DDBJ databases">
        <title>New species of Amycolatopsis and Streptomyces.</title>
        <authorList>
            <person name="Duangmal K."/>
            <person name="Teo W.F.A."/>
            <person name="Lipun K."/>
        </authorList>
    </citation>
    <scope>NUCLEOTIDE SEQUENCE [LARGE SCALE GENOMIC DNA]</scope>
    <source>
        <strain evidence="1 2">JCM 30562</strain>
    </source>
</reference>
<dbReference type="Proteomes" id="UP000318578">
    <property type="component" value="Unassembled WGS sequence"/>
</dbReference>
<comment type="caution">
    <text evidence="1">The sequence shown here is derived from an EMBL/GenBank/DDBJ whole genome shotgun (WGS) entry which is preliminary data.</text>
</comment>
<evidence type="ECO:0000313" key="1">
    <source>
        <dbReference type="EMBL" id="TVT22715.1"/>
    </source>
</evidence>
<dbReference type="OrthoDB" id="3625434at2"/>
<protein>
    <submittedName>
        <fullName evidence="1">Uncharacterized protein</fullName>
    </submittedName>
</protein>
<proteinExistence type="predicted"/>
<accession>A0A558AEN4</accession>
<dbReference type="AlphaFoldDB" id="A0A558AEN4"/>
<keyword evidence="2" id="KW-1185">Reference proteome</keyword>
<dbReference type="EMBL" id="VJZA01000016">
    <property type="protein sequence ID" value="TVT22715.1"/>
    <property type="molecule type" value="Genomic_DNA"/>
</dbReference>